<protein>
    <submittedName>
        <fullName evidence="2">Uncharacterized protein</fullName>
    </submittedName>
</protein>
<proteinExistence type="predicted"/>
<organism evidence="2 3">
    <name type="scientific">Theileria annulata</name>
    <dbReference type="NCBI Taxonomy" id="5874"/>
    <lineage>
        <taxon>Eukaryota</taxon>
        <taxon>Sar</taxon>
        <taxon>Alveolata</taxon>
        <taxon>Apicomplexa</taxon>
        <taxon>Aconoidasida</taxon>
        <taxon>Piroplasmida</taxon>
        <taxon>Theileriidae</taxon>
        <taxon>Theileria</taxon>
    </lineage>
</organism>
<dbReference type="KEGG" id="tan:TA13360"/>
<dbReference type="RefSeq" id="XP_952246.1">
    <property type="nucleotide sequence ID" value="XM_947153.1"/>
</dbReference>
<dbReference type="EMBL" id="CR940348">
    <property type="protein sequence ID" value="CAI74514.1"/>
    <property type="molecule type" value="Genomic_DNA"/>
</dbReference>
<dbReference type="OMA" id="HENVHSY"/>
<keyword evidence="3" id="KW-1185">Reference proteome</keyword>
<reference evidence="2 3" key="1">
    <citation type="journal article" date="2005" name="Science">
        <title>Genome of the host-cell transforming parasite Theileria annulata compared with T. parva.</title>
        <authorList>
            <person name="Pain A."/>
            <person name="Renauld H."/>
            <person name="Berriman M."/>
            <person name="Murphy L."/>
            <person name="Yeats C.A."/>
            <person name="Weir W."/>
            <person name="Kerhornou A."/>
            <person name="Aslett M."/>
            <person name="Bishop R."/>
            <person name="Bouchier C."/>
            <person name="Cochet M."/>
            <person name="Coulson R.M.R."/>
            <person name="Cronin A."/>
            <person name="de Villiers E.P."/>
            <person name="Fraser A."/>
            <person name="Fosker N."/>
            <person name="Gardner M."/>
            <person name="Goble A."/>
            <person name="Griffiths-Jones S."/>
            <person name="Harris D.E."/>
            <person name="Katzer F."/>
            <person name="Larke N."/>
            <person name="Lord A."/>
            <person name="Maser P."/>
            <person name="McKellar S."/>
            <person name="Mooney P."/>
            <person name="Morton F."/>
            <person name="Nene V."/>
            <person name="O'Neil S."/>
            <person name="Price C."/>
            <person name="Quail M.A."/>
            <person name="Rabbinowitsch E."/>
            <person name="Rawlings N.D."/>
            <person name="Rutter S."/>
            <person name="Saunders D."/>
            <person name="Seeger K."/>
            <person name="Shah T."/>
            <person name="Squares R."/>
            <person name="Squares S."/>
            <person name="Tivey A."/>
            <person name="Walker A.R."/>
            <person name="Woodward J."/>
            <person name="Dobbelaere D.A.E."/>
            <person name="Langsley G."/>
            <person name="Rajandream M.A."/>
            <person name="McKeever D."/>
            <person name="Shiels B."/>
            <person name="Tait A."/>
            <person name="Barrell B.G."/>
            <person name="Hall N."/>
        </authorList>
    </citation>
    <scope>NUCLEOTIDE SEQUENCE [LARGE SCALE GENOMIC DNA]</scope>
    <source>
        <strain evidence="3">Ankara</strain>
    </source>
</reference>
<dbReference type="Proteomes" id="UP000001950">
    <property type="component" value="Chromosome 2"/>
</dbReference>
<feature type="signal peptide" evidence="1">
    <location>
        <begin position="1"/>
        <end position="17"/>
    </location>
</feature>
<gene>
    <name evidence="2" type="ORF">TA13360</name>
</gene>
<name>Q4UEH5_THEAN</name>
<dbReference type="InParanoid" id="Q4UEH5"/>
<evidence type="ECO:0000256" key="1">
    <source>
        <dbReference type="SAM" id="SignalP"/>
    </source>
</evidence>
<feature type="chain" id="PRO_5004245038" evidence="1">
    <location>
        <begin position="18"/>
        <end position="245"/>
    </location>
</feature>
<dbReference type="VEuPathDB" id="PiroplasmaDB:TA13360"/>
<keyword evidence="1" id="KW-0732">Signal</keyword>
<sequence length="245" mass="28120">MMIKIFLLILAFNFGLATDELECVGYSLDSNIRDTRIRSLKKINLLVVKVSDPKKYVLGTVKIGNLVEDGDCKYKSRHVVVDTSKPQKIVRVLTEYGTETKVSEYVEVSPKTYRVLEKTSFDLDLNDEYLHENVHSYFDPNHDVRVIKAKDELHDHKIGRVTINGHVIDDIPESLERIVYIWDSEEGTRHLKIDTHLKDNRIVSSKFEEDSPGSGNFIKKKTCGSILNPYGCWDEFLDWKNGASL</sequence>
<dbReference type="GeneID" id="3861561"/>
<accession>Q4UEH5</accession>
<evidence type="ECO:0000313" key="2">
    <source>
        <dbReference type="EMBL" id="CAI74514.1"/>
    </source>
</evidence>
<dbReference type="OrthoDB" id="360937at2759"/>
<dbReference type="AlphaFoldDB" id="Q4UEH5"/>
<evidence type="ECO:0000313" key="3">
    <source>
        <dbReference type="Proteomes" id="UP000001950"/>
    </source>
</evidence>
<dbReference type="eggNOG" id="ENOG502QXRV">
    <property type="taxonomic scope" value="Eukaryota"/>
</dbReference>